<dbReference type="Gene3D" id="2.40.30.170">
    <property type="match status" value="1"/>
</dbReference>
<dbReference type="PANTHER" id="PTHR30386">
    <property type="entry name" value="MEMBRANE FUSION SUBUNIT OF EMRAB-TOLC MULTIDRUG EFFLUX PUMP"/>
    <property type="match status" value="1"/>
</dbReference>
<dbReference type="GO" id="GO:0055085">
    <property type="term" value="P:transmembrane transport"/>
    <property type="evidence" value="ECO:0007669"/>
    <property type="project" value="InterPro"/>
</dbReference>
<evidence type="ECO:0000259" key="6">
    <source>
        <dbReference type="Pfam" id="PF25917"/>
    </source>
</evidence>
<keyword evidence="3" id="KW-1133">Transmembrane helix</keyword>
<reference evidence="7 8" key="1">
    <citation type="submission" date="2019-08" db="EMBL/GenBank/DDBJ databases">
        <title>Complete genome sequence of Thermosulfurimonas marina SU872T, an anaerobic thermophilic chemolithoautotrophic bacterium isolated from a shallow marine hydrothermal vent.</title>
        <authorList>
            <person name="Allioux M."/>
            <person name="Jebbar M."/>
            <person name="Slobodkina G."/>
            <person name="Slobodkin A."/>
            <person name="Moalic Y."/>
            <person name="Frolova A."/>
            <person name="Shao Z."/>
            <person name="Alain K."/>
        </authorList>
    </citation>
    <scope>NUCLEOTIDE SEQUENCE [LARGE SCALE GENOMIC DNA]</scope>
    <source>
        <strain evidence="7 8">SU872</strain>
    </source>
</reference>
<keyword evidence="4" id="KW-0472">Membrane</keyword>
<dbReference type="InterPro" id="IPR058625">
    <property type="entry name" value="MdtA-like_BSH"/>
</dbReference>
<dbReference type="PANTHER" id="PTHR30386:SF26">
    <property type="entry name" value="TRANSPORT PROTEIN COMB"/>
    <property type="match status" value="1"/>
</dbReference>
<dbReference type="Pfam" id="PF25917">
    <property type="entry name" value="BSH_RND"/>
    <property type="match status" value="1"/>
</dbReference>
<accession>A0A6H1WRZ8</accession>
<gene>
    <name evidence="7" type="ORF">FVE67_03935</name>
</gene>
<evidence type="ECO:0000313" key="7">
    <source>
        <dbReference type="EMBL" id="QJA05997.1"/>
    </source>
</evidence>
<feature type="domain" description="Multidrug resistance protein MdtA-like barrel-sandwich hybrid" evidence="6">
    <location>
        <begin position="54"/>
        <end position="279"/>
    </location>
</feature>
<evidence type="ECO:0000256" key="3">
    <source>
        <dbReference type="ARBA" id="ARBA00022989"/>
    </source>
</evidence>
<feature type="coiled-coil region" evidence="5">
    <location>
        <begin position="88"/>
        <end position="161"/>
    </location>
</feature>
<evidence type="ECO:0000256" key="4">
    <source>
        <dbReference type="ARBA" id="ARBA00023136"/>
    </source>
</evidence>
<comment type="subcellular location">
    <subcellularLocation>
        <location evidence="1">Membrane</location>
        <topology evidence="1">Single-pass membrane protein</topology>
    </subcellularLocation>
</comment>
<evidence type="ECO:0000256" key="5">
    <source>
        <dbReference type="SAM" id="Coils"/>
    </source>
</evidence>
<dbReference type="EMBL" id="CP042909">
    <property type="protein sequence ID" value="QJA05997.1"/>
    <property type="molecule type" value="Genomic_DNA"/>
</dbReference>
<feature type="coiled-coil region" evidence="5">
    <location>
        <begin position="186"/>
        <end position="244"/>
    </location>
</feature>
<dbReference type="AlphaFoldDB" id="A0A6H1WRZ8"/>
<dbReference type="SUPFAM" id="SSF111369">
    <property type="entry name" value="HlyD-like secretion proteins"/>
    <property type="match status" value="1"/>
</dbReference>
<dbReference type="Gene3D" id="2.40.50.100">
    <property type="match status" value="1"/>
</dbReference>
<evidence type="ECO:0000256" key="2">
    <source>
        <dbReference type="ARBA" id="ARBA00022692"/>
    </source>
</evidence>
<dbReference type="GO" id="GO:0016020">
    <property type="term" value="C:membrane"/>
    <property type="evidence" value="ECO:0007669"/>
    <property type="project" value="UniProtKB-SubCell"/>
</dbReference>
<evidence type="ECO:0000313" key="8">
    <source>
        <dbReference type="Proteomes" id="UP000501253"/>
    </source>
</evidence>
<proteinExistence type="predicted"/>
<name>A0A6H1WRZ8_9BACT</name>
<dbReference type="KEGG" id="tmai:FVE67_03935"/>
<keyword evidence="8" id="KW-1185">Reference proteome</keyword>
<keyword evidence="2" id="KW-0812">Transmembrane</keyword>
<dbReference type="PRINTS" id="PR01490">
    <property type="entry name" value="RTXTOXIND"/>
</dbReference>
<dbReference type="InterPro" id="IPR050739">
    <property type="entry name" value="MFP"/>
</dbReference>
<sequence>MPPKHRRLAVAVLAFFFLLLLALLARFLWHRHLYAVTNAVFVETDSLALVSFDQVGGRIRKLLKEEGEPVSAGELLAALDETTYALKAKTLEENLGALKRKAEALRIEIRRLTREIALREAQAGHEIERLSAEREAVEGERAALSAQLSQAERDRQRFERLWREGLVARHRFEEVATQAATLRERYRALTARRAALAAAIRAAEKEKARARNQRKLIQEKKKELAALEARIRAQEKALAEARVLLSYCKLKSPTSGYIAKRFHTVGDVVGPGEPVYAVVDFSKLYILVLLEENKLRGVKPGCEARIRIDAYPGKEFRGVVTAVLPATAAKFALVPRDISAGEFTKVAQRVPVKIRLTQGPVELLRVGLGGEVEIRRDL</sequence>
<evidence type="ECO:0000256" key="1">
    <source>
        <dbReference type="ARBA" id="ARBA00004167"/>
    </source>
</evidence>
<organism evidence="7 8">
    <name type="scientific">Thermosulfurimonas marina</name>
    <dbReference type="NCBI Taxonomy" id="2047767"/>
    <lineage>
        <taxon>Bacteria</taxon>
        <taxon>Pseudomonadati</taxon>
        <taxon>Thermodesulfobacteriota</taxon>
        <taxon>Thermodesulfobacteria</taxon>
        <taxon>Thermodesulfobacteriales</taxon>
        <taxon>Thermodesulfobacteriaceae</taxon>
        <taxon>Thermosulfurimonas</taxon>
    </lineage>
</organism>
<dbReference type="Proteomes" id="UP000501253">
    <property type="component" value="Chromosome"/>
</dbReference>
<keyword evidence="5" id="KW-0175">Coiled coil</keyword>
<protein>
    <submittedName>
        <fullName evidence="7">HlyD family efflux transporter periplasmic adaptor subunit</fullName>
    </submittedName>
</protein>
<dbReference type="RefSeq" id="WP_168719351.1">
    <property type="nucleotide sequence ID" value="NZ_CP042909.1"/>
</dbReference>